<feature type="region of interest" description="Disordered" evidence="8">
    <location>
        <begin position="1"/>
        <end position="89"/>
    </location>
</feature>
<evidence type="ECO:0000256" key="6">
    <source>
        <dbReference type="RuleBase" id="RU000685"/>
    </source>
</evidence>
<feature type="coiled-coil region" evidence="7">
    <location>
        <begin position="119"/>
        <end position="301"/>
    </location>
</feature>
<dbReference type="EMBL" id="JYDW01000238">
    <property type="protein sequence ID" value="KRZ51124.1"/>
    <property type="molecule type" value="Genomic_DNA"/>
</dbReference>
<evidence type="ECO:0000256" key="7">
    <source>
        <dbReference type="SAM" id="Coils"/>
    </source>
</evidence>
<dbReference type="GO" id="GO:0006998">
    <property type="term" value="P:nuclear envelope organization"/>
    <property type="evidence" value="ECO:0007669"/>
    <property type="project" value="TreeGrafter"/>
</dbReference>
<dbReference type="GO" id="GO:0005882">
    <property type="term" value="C:intermediate filament"/>
    <property type="evidence" value="ECO:0007669"/>
    <property type="project" value="UniProtKB-UniRule"/>
</dbReference>
<feature type="domain" description="IF rod" evidence="10">
    <location>
        <begin position="129"/>
        <end position="482"/>
    </location>
</feature>
<evidence type="ECO:0000256" key="1">
    <source>
        <dbReference type="ARBA" id="ARBA00004496"/>
    </source>
</evidence>
<evidence type="ECO:0000256" key="2">
    <source>
        <dbReference type="ARBA" id="ARBA00022490"/>
    </source>
</evidence>
<evidence type="ECO:0000313" key="12">
    <source>
        <dbReference type="Proteomes" id="UP000054721"/>
    </source>
</evidence>
<dbReference type="GO" id="GO:0090435">
    <property type="term" value="P:protein localization to nuclear envelope"/>
    <property type="evidence" value="ECO:0007669"/>
    <property type="project" value="TreeGrafter"/>
</dbReference>
<dbReference type="FunFam" id="1.20.5.1160:FF:000023">
    <property type="entry name" value="Intermediate filament protein ifa-1"/>
    <property type="match status" value="1"/>
</dbReference>
<dbReference type="OrthoDB" id="2441647at2759"/>
<comment type="caution">
    <text evidence="11">The sequence shown here is derived from an EMBL/GenBank/DDBJ whole genome shotgun (WGS) entry which is preliminary data.</text>
</comment>
<dbReference type="SUPFAM" id="SSF64593">
    <property type="entry name" value="Intermediate filament protein, coiled coil region"/>
    <property type="match status" value="2"/>
</dbReference>
<dbReference type="AlphaFoldDB" id="A0A0V1KUW3"/>
<dbReference type="SMART" id="SM01391">
    <property type="entry name" value="Filament"/>
    <property type="match status" value="1"/>
</dbReference>
<evidence type="ECO:0000313" key="11">
    <source>
        <dbReference type="EMBL" id="KRZ51124.1"/>
    </source>
</evidence>
<dbReference type="FunFam" id="1.20.5.1160:FF:000016">
    <property type="entry name" value="Intermediate filament protein A"/>
    <property type="match status" value="1"/>
</dbReference>
<organism evidence="11 12">
    <name type="scientific">Trichinella nativa</name>
    <dbReference type="NCBI Taxonomy" id="6335"/>
    <lineage>
        <taxon>Eukaryota</taxon>
        <taxon>Metazoa</taxon>
        <taxon>Ecdysozoa</taxon>
        <taxon>Nematoda</taxon>
        <taxon>Enoplea</taxon>
        <taxon>Dorylaimia</taxon>
        <taxon>Trichinellida</taxon>
        <taxon>Trichinellidae</taxon>
        <taxon>Trichinella</taxon>
    </lineage>
</organism>
<dbReference type="PANTHER" id="PTHR45721">
    <property type="entry name" value="LAMIN DM0-RELATED"/>
    <property type="match status" value="1"/>
</dbReference>
<dbReference type="PROSITE" id="PS00226">
    <property type="entry name" value="IF_ROD_1"/>
    <property type="match status" value="1"/>
</dbReference>
<feature type="compositionally biased region" description="Low complexity" evidence="8">
    <location>
        <begin position="13"/>
        <end position="25"/>
    </location>
</feature>
<dbReference type="FunFam" id="2.60.40.1260:FF:000003">
    <property type="entry name" value="Intermediate filament protein A"/>
    <property type="match status" value="1"/>
</dbReference>
<sequence>MPELKTTTKIEKQNTSSSSSNTNLQSGGGGVRTTTTTSNKVEEHTDSNFPTLSGKMDSGEYRSTISARPGFARNSPGTPTIGGTPTGVGAGGRVLKIVTEMGSSSVSGFSPGFHQAGAASAILESREREKKEMQDLNDRLASYIEKVRFLEAQNRKLANDLEGLRGRWGKDTSSVKQMYEGELAEARKLIDDTAKNKATLESQINRLQTDLAEFRRKYEDALRQRAGDQEKIDGLLTQLSEHEAEANLLRRRIEGLEDEVNRMKKENMRLQSELNKARTDLDQETLNRIDYQNQVQTLLEEIDFIRRVHDQEIKELQALAARDTTAENREFFKNELALAIRDIRNEYDSVSLQNKSDMESWYKLKVQEIQTASARHTMETGYQKEEVKRLRSQMGDLRGKLGDLESRNSLLEKQVQELTYQLEDDQRQYESALNDRDGQIRKMREECQALMVELQMLLDTKQTLDAEIAIYRKMLEGEENRTGLRQLVEQVVKTRSLQQQEDTESMRVVKGEMATRTSYQRSAKGNVSISECNPDGKFIVLENTHRAKARDEPLDEWKLKRKIDGKREVVFTFPQKFVLKAGKNVKVWARNQGGVNDPPNQLIFEGEDNWGVGQNVQTILYNKDGEVNKILHDIHSCLINVKNFYQEKATHIQRSSQQTTSTA</sequence>
<dbReference type="Gene3D" id="2.60.40.1260">
    <property type="entry name" value="Lamin Tail domain"/>
    <property type="match status" value="1"/>
</dbReference>
<evidence type="ECO:0000256" key="8">
    <source>
        <dbReference type="SAM" id="MobiDB-lite"/>
    </source>
</evidence>
<dbReference type="InterPro" id="IPR016451">
    <property type="entry name" value="Intermed_filament_ifa/ifb"/>
</dbReference>
<dbReference type="PIRSF" id="PIRSF005546">
    <property type="entry name" value="Intermed_filamnt_Ifb-2"/>
    <property type="match status" value="1"/>
</dbReference>
<keyword evidence="4 5" id="KW-0175">Coiled coil</keyword>
<name>A0A0V1KUW3_9BILA</name>
<dbReference type="Gene3D" id="1.20.5.1160">
    <property type="entry name" value="Vasodilator-stimulated phosphoprotein"/>
    <property type="match status" value="2"/>
</dbReference>
<dbReference type="PROSITE" id="PS51842">
    <property type="entry name" value="IF_ROD_2"/>
    <property type="match status" value="1"/>
</dbReference>
<dbReference type="Pfam" id="PF00932">
    <property type="entry name" value="LTD"/>
    <property type="match status" value="1"/>
</dbReference>
<comment type="similarity">
    <text evidence="5 6">Belongs to the intermediate filament family.</text>
</comment>
<evidence type="ECO:0000259" key="9">
    <source>
        <dbReference type="PROSITE" id="PS51841"/>
    </source>
</evidence>
<dbReference type="Proteomes" id="UP000054721">
    <property type="component" value="Unassembled WGS sequence"/>
</dbReference>
<comment type="subcellular location">
    <subcellularLocation>
        <location evidence="1">Cytoplasm</location>
    </subcellularLocation>
</comment>
<keyword evidence="3 5" id="KW-0403">Intermediate filament</keyword>
<dbReference type="STRING" id="6335.A0A0V1KUW3"/>
<dbReference type="GO" id="GO:0051664">
    <property type="term" value="P:nuclear pore localization"/>
    <property type="evidence" value="ECO:0007669"/>
    <property type="project" value="TreeGrafter"/>
</dbReference>
<accession>A0A0V1KUW3</accession>
<dbReference type="GO" id="GO:0007097">
    <property type="term" value="P:nuclear migration"/>
    <property type="evidence" value="ECO:0007669"/>
    <property type="project" value="TreeGrafter"/>
</dbReference>
<dbReference type="InterPro" id="IPR018039">
    <property type="entry name" value="IF_conserved"/>
</dbReference>
<dbReference type="FunFam" id="1.20.5.170:FF:000058">
    <property type="entry name" value="Intermediate filament protein B"/>
    <property type="match status" value="1"/>
</dbReference>
<evidence type="ECO:0000256" key="3">
    <source>
        <dbReference type="ARBA" id="ARBA00022754"/>
    </source>
</evidence>
<dbReference type="PANTHER" id="PTHR45721:SF12">
    <property type="entry name" value="INTERMEDIATE FILAMENT PROTEIN IFA-1"/>
    <property type="match status" value="1"/>
</dbReference>
<dbReference type="GO" id="GO:0031507">
    <property type="term" value="P:heterochromatin formation"/>
    <property type="evidence" value="ECO:0007669"/>
    <property type="project" value="TreeGrafter"/>
</dbReference>
<feature type="coiled-coil region" evidence="7">
    <location>
        <begin position="387"/>
        <end position="481"/>
    </location>
</feature>
<protein>
    <submittedName>
        <fullName evidence="11">Intermediate filament protein ifa-1</fullName>
    </submittedName>
</protein>
<keyword evidence="12" id="KW-1185">Reference proteome</keyword>
<gene>
    <name evidence="11" type="primary">ifa-1</name>
    <name evidence="11" type="ORF">T02_14763</name>
</gene>
<feature type="domain" description="LTD" evidence="9">
    <location>
        <begin position="515"/>
        <end position="655"/>
    </location>
</feature>
<reference evidence="11 12" key="1">
    <citation type="submission" date="2015-05" db="EMBL/GenBank/DDBJ databases">
        <title>Evolution of Trichinella species and genotypes.</title>
        <authorList>
            <person name="Korhonen P.K."/>
            <person name="Edoardo P."/>
            <person name="Giuseppe L.R."/>
            <person name="Gasser R.B."/>
        </authorList>
    </citation>
    <scope>NUCLEOTIDE SEQUENCE [LARGE SCALE GENOMIC DNA]</scope>
    <source>
        <strain evidence="11">ISS10</strain>
    </source>
</reference>
<dbReference type="GO" id="GO:0005737">
    <property type="term" value="C:cytoplasm"/>
    <property type="evidence" value="ECO:0007669"/>
    <property type="project" value="UniProtKB-SubCell"/>
</dbReference>
<dbReference type="Pfam" id="PF00038">
    <property type="entry name" value="Filament"/>
    <property type="match status" value="2"/>
</dbReference>
<evidence type="ECO:0000256" key="4">
    <source>
        <dbReference type="ARBA" id="ARBA00023054"/>
    </source>
</evidence>
<evidence type="ECO:0000256" key="5">
    <source>
        <dbReference type="PIRNR" id="PIRNR005546"/>
    </source>
</evidence>
<keyword evidence="2" id="KW-0963">Cytoplasm</keyword>
<dbReference type="PROSITE" id="PS51841">
    <property type="entry name" value="LTD"/>
    <property type="match status" value="1"/>
</dbReference>
<evidence type="ECO:0000259" key="10">
    <source>
        <dbReference type="PROSITE" id="PS51842"/>
    </source>
</evidence>
<dbReference type="Gene3D" id="1.20.5.500">
    <property type="entry name" value="Single helix bin"/>
    <property type="match status" value="1"/>
</dbReference>
<dbReference type="InterPro" id="IPR039008">
    <property type="entry name" value="IF_rod_dom"/>
</dbReference>
<dbReference type="InterPro" id="IPR036415">
    <property type="entry name" value="Lamin_tail_dom_sf"/>
</dbReference>
<dbReference type="GO" id="GO:0005652">
    <property type="term" value="C:nuclear lamina"/>
    <property type="evidence" value="ECO:0007669"/>
    <property type="project" value="TreeGrafter"/>
</dbReference>
<feature type="compositionally biased region" description="Basic and acidic residues" evidence="8">
    <location>
        <begin position="1"/>
        <end position="12"/>
    </location>
</feature>
<dbReference type="GO" id="GO:0005200">
    <property type="term" value="F:structural constituent of cytoskeleton"/>
    <property type="evidence" value="ECO:0007669"/>
    <property type="project" value="TreeGrafter"/>
</dbReference>
<proteinExistence type="inferred from homology"/>
<dbReference type="SUPFAM" id="SSF74853">
    <property type="entry name" value="Lamin A/C globular tail domain"/>
    <property type="match status" value="1"/>
</dbReference>
<dbReference type="Gene3D" id="1.20.5.170">
    <property type="match status" value="1"/>
</dbReference>
<dbReference type="InterPro" id="IPR001322">
    <property type="entry name" value="Lamin_tail_dom"/>
</dbReference>